<dbReference type="CDD" id="cd03230">
    <property type="entry name" value="ABC_DR_subfamily_A"/>
    <property type="match status" value="1"/>
</dbReference>
<dbReference type="GO" id="GO:0005524">
    <property type="term" value="F:ATP binding"/>
    <property type="evidence" value="ECO:0007669"/>
    <property type="project" value="UniProtKB-KW"/>
</dbReference>
<evidence type="ECO:0000313" key="7">
    <source>
        <dbReference type="Proteomes" id="UP000059574"/>
    </source>
</evidence>
<reference evidence="6 7" key="2">
    <citation type="journal article" date="2016" name="J. Biotechnol.">
        <title>Complete genome sequence of Arthrobacter alpinus ERGS4:06, a yellow pigmented bacterium tolerant to cold and radiations isolated from Sikkim Himalaya.</title>
        <authorList>
            <person name="Kumar R."/>
            <person name="Singh D."/>
            <person name="Swarnkar M.K."/>
            <person name="Singh A.K."/>
            <person name="Kumar S."/>
        </authorList>
    </citation>
    <scope>NUCLEOTIDE SEQUENCE [LARGE SCALE GENOMIC DNA]</scope>
    <source>
        <strain evidence="6 7">ERGS4:06</strain>
    </source>
</reference>
<dbReference type="InterPro" id="IPR027417">
    <property type="entry name" value="P-loop_NTPase"/>
</dbReference>
<keyword evidence="2" id="KW-0813">Transport</keyword>
<dbReference type="SUPFAM" id="SSF52540">
    <property type="entry name" value="P-loop containing nucleoside triphosphate hydrolases"/>
    <property type="match status" value="1"/>
</dbReference>
<name>A0A0S2M1C7_9MICC</name>
<keyword evidence="3" id="KW-0547">Nucleotide-binding</keyword>
<organism evidence="6 7">
    <name type="scientific">Arthrobacter alpinus</name>
    <dbReference type="NCBI Taxonomy" id="656366"/>
    <lineage>
        <taxon>Bacteria</taxon>
        <taxon>Bacillati</taxon>
        <taxon>Actinomycetota</taxon>
        <taxon>Actinomycetes</taxon>
        <taxon>Micrococcales</taxon>
        <taxon>Micrococcaceae</taxon>
        <taxon>Arthrobacter</taxon>
    </lineage>
</organism>
<dbReference type="PROSITE" id="PS50893">
    <property type="entry name" value="ABC_TRANSPORTER_2"/>
    <property type="match status" value="1"/>
</dbReference>
<gene>
    <name evidence="6" type="ORF">AS189_13450</name>
</gene>
<evidence type="ECO:0000256" key="3">
    <source>
        <dbReference type="ARBA" id="ARBA00022741"/>
    </source>
</evidence>
<evidence type="ECO:0000256" key="4">
    <source>
        <dbReference type="ARBA" id="ARBA00022840"/>
    </source>
</evidence>
<dbReference type="EMBL" id="CP013200">
    <property type="protein sequence ID" value="ALO67320.1"/>
    <property type="molecule type" value="Genomic_DNA"/>
</dbReference>
<dbReference type="RefSeq" id="WP_062289908.1">
    <property type="nucleotide sequence ID" value="NZ_CP013200.1"/>
</dbReference>
<dbReference type="PANTHER" id="PTHR43335:SF4">
    <property type="entry name" value="ABC TRANSPORTER, ATP-BINDING PROTEIN"/>
    <property type="match status" value="1"/>
</dbReference>
<proteinExistence type="inferred from homology"/>
<protein>
    <recommendedName>
        <fullName evidence="5">ABC transporter domain-containing protein</fullName>
    </recommendedName>
</protein>
<dbReference type="Proteomes" id="UP000059574">
    <property type="component" value="Chromosome"/>
</dbReference>
<keyword evidence="4" id="KW-0067">ATP-binding</keyword>
<dbReference type="Gene3D" id="3.40.50.300">
    <property type="entry name" value="P-loop containing nucleotide triphosphate hydrolases"/>
    <property type="match status" value="1"/>
</dbReference>
<evidence type="ECO:0000256" key="2">
    <source>
        <dbReference type="ARBA" id="ARBA00022448"/>
    </source>
</evidence>
<dbReference type="InterPro" id="IPR003593">
    <property type="entry name" value="AAA+_ATPase"/>
</dbReference>
<dbReference type="GO" id="GO:0016887">
    <property type="term" value="F:ATP hydrolysis activity"/>
    <property type="evidence" value="ECO:0007669"/>
    <property type="project" value="InterPro"/>
</dbReference>
<evidence type="ECO:0000256" key="1">
    <source>
        <dbReference type="ARBA" id="ARBA00005417"/>
    </source>
</evidence>
<evidence type="ECO:0000313" key="6">
    <source>
        <dbReference type="EMBL" id="ALO67320.1"/>
    </source>
</evidence>
<dbReference type="SMART" id="SM00382">
    <property type="entry name" value="AAA"/>
    <property type="match status" value="1"/>
</dbReference>
<feature type="domain" description="ABC transporter" evidence="5">
    <location>
        <begin position="5"/>
        <end position="233"/>
    </location>
</feature>
<sequence>MSAALEVVALTKTYKGKSVLDAVDLTVEEGEIFGFLGPNGAGKTTTLRLVTGMARPTSGTITVLGQELSTAGNAVRAQLGFLPDVPAFYPWMTAMEFMHLAGDLSGLDHRVTKSRTAMLLDSAGLGGVMGRIGGYSRGMRQRLGIAQALINAPRLLLLDEPTSALDPIGRKDVLELIDTLRGRTTIFFSTHILSDVERVCDSVAILDRGRILTQAPIHELKARHGRHKIVMEVTEGADGLAAAIAQRPWAFSVVRDGAGSFEVSVRDVFNAQHDIPGLVAAQHAGLIRFEAGEQGLEDIFVELVGDVKA</sequence>
<dbReference type="Pfam" id="PF00005">
    <property type="entry name" value="ABC_tran"/>
    <property type="match status" value="1"/>
</dbReference>
<comment type="similarity">
    <text evidence="1">Belongs to the ABC transporter superfamily.</text>
</comment>
<evidence type="ECO:0000259" key="5">
    <source>
        <dbReference type="PROSITE" id="PS50893"/>
    </source>
</evidence>
<dbReference type="InterPro" id="IPR003439">
    <property type="entry name" value="ABC_transporter-like_ATP-bd"/>
</dbReference>
<dbReference type="AlphaFoldDB" id="A0A0S2M1C7"/>
<dbReference type="PANTHER" id="PTHR43335">
    <property type="entry name" value="ABC TRANSPORTER, ATP-BINDING PROTEIN"/>
    <property type="match status" value="1"/>
</dbReference>
<accession>A0A0S2M1C7</accession>
<reference evidence="7" key="1">
    <citation type="submission" date="2015-11" db="EMBL/GenBank/DDBJ databases">
        <authorList>
            <person name="Kumar R."/>
            <person name="Singh D."/>
            <person name="Swarnkar M.K."/>
            <person name="Singh A.K."/>
            <person name="Kumar S."/>
        </authorList>
    </citation>
    <scope>NUCLEOTIDE SEQUENCE [LARGE SCALE GENOMIC DNA]</scope>
    <source>
        <strain evidence="7">ERGS4:06</strain>
    </source>
</reference>